<dbReference type="GO" id="GO:0046872">
    <property type="term" value="F:metal ion binding"/>
    <property type="evidence" value="ECO:0007669"/>
    <property type="project" value="UniProtKB-KW"/>
</dbReference>
<dbReference type="InterPro" id="IPR005869">
    <property type="entry name" value="PSII_PsbC"/>
</dbReference>
<reference evidence="13" key="1">
    <citation type="journal article" date="2018" name="Adv. Bot. Res.">
        <title>Chapter Four - Comparative Plastid Genomics of Glaucophytes species.</title>
        <authorList>
            <person name="Reyes-Prieto A."/>
            <person name="Russell S."/>
            <person name="Figueroa-Martinez F."/>
            <person name="Jackson C."/>
        </authorList>
    </citation>
    <scope>NUCLEOTIDE SEQUENCE</scope>
    <source>
        <strain evidence="13">NIES-764</strain>
    </source>
</reference>
<keyword evidence="3 11" id="KW-0602">Photosynthesis</keyword>
<keyword evidence="7 11" id="KW-0157">Chromophore</keyword>
<feature type="modified residue" description="Phosphothreonine" evidence="11">
    <location>
        <position position="15"/>
    </location>
</feature>
<keyword evidence="5 11" id="KW-0479">Metal-binding</keyword>
<evidence type="ECO:0000256" key="2">
    <source>
        <dbReference type="ARBA" id="ARBA00022494"/>
    </source>
</evidence>
<keyword evidence="13" id="KW-0934">Plastid</keyword>
<keyword evidence="9 11" id="KW-0464">Manganese</keyword>
<evidence type="ECO:0000256" key="3">
    <source>
        <dbReference type="ARBA" id="ARBA00022531"/>
    </source>
</evidence>
<dbReference type="InterPro" id="IPR044900">
    <property type="entry name" value="PSII_PsbC_sf"/>
</dbReference>
<keyword evidence="10 11" id="KW-0604">Photosystem II</keyword>
<feature type="transmembrane region" description="Helical" evidence="12">
    <location>
        <begin position="82"/>
        <end position="99"/>
    </location>
</feature>
<geneLocation type="plastid" evidence="13"/>
<dbReference type="GO" id="GO:0005737">
    <property type="term" value="C:cytoplasm"/>
    <property type="evidence" value="ECO:0007669"/>
    <property type="project" value="UniProtKB-ARBA"/>
</dbReference>
<keyword evidence="2 11" id="KW-0148">Chlorophyll</keyword>
<keyword evidence="11" id="KW-0007">Acetylation</keyword>
<dbReference type="GO" id="GO:0009772">
    <property type="term" value="P:photosynthetic electron transport in photosystem II"/>
    <property type="evidence" value="ECO:0007669"/>
    <property type="project" value="InterPro"/>
</dbReference>
<dbReference type="GO" id="GO:0042651">
    <property type="term" value="C:thylakoid membrane"/>
    <property type="evidence" value="ECO:0007669"/>
    <property type="project" value="UniProtKB-UniRule"/>
</dbReference>
<evidence type="ECO:0000256" key="11">
    <source>
        <dbReference type="HAMAP-Rule" id="MF_01496"/>
    </source>
</evidence>
<comment type="function">
    <text evidence="11">One of the components of the core complex of photosystem II (PSII). It binds chlorophyll and helps catalyze the primary light-induced photochemical processes of PSII. PSII is a light-driven water:plastoquinone oxidoreductase, using light energy to abstract electrons from H(2)O, generating O(2) and a proton gradient subsequently used for ATP formation.</text>
</comment>
<evidence type="ECO:0000256" key="10">
    <source>
        <dbReference type="ARBA" id="ARBA00023276"/>
    </source>
</evidence>
<keyword evidence="4 11" id="KW-0812">Transmembrane</keyword>
<feature type="transmembrane region" description="Helical" evidence="12">
    <location>
        <begin position="233"/>
        <end position="253"/>
    </location>
</feature>
<comment type="subunit">
    <text evidence="11">PSII is composed of 1 copy each of membrane proteins PsbA, PsbB, PsbC, PsbD, PsbE, PsbF, PsbH, PsbI, PsbJ, PsbK, PsbL, PsbM, PsbT, PsbX, PsbY, PsbZ, Psb30/Ycf12, at least 3 peripheral proteins of the oxygen-evolving complex and a large number of cofactors. It forms dimeric complexes.</text>
</comment>
<feature type="transmembrane region" description="Helical" evidence="12">
    <location>
        <begin position="274"/>
        <end position="292"/>
    </location>
</feature>
<dbReference type="NCBIfam" id="TIGR03041">
    <property type="entry name" value="PS_antenn_a_b"/>
    <property type="match status" value="1"/>
</dbReference>
<dbReference type="SUPFAM" id="SSF161077">
    <property type="entry name" value="Photosystem II antenna protein-like"/>
    <property type="match status" value="1"/>
</dbReference>
<dbReference type="GO" id="GO:0016168">
    <property type="term" value="F:chlorophyll binding"/>
    <property type="evidence" value="ECO:0007669"/>
    <property type="project" value="UniProtKB-UniRule"/>
</dbReference>
<dbReference type="FunFam" id="1.10.10.670:FF:000001">
    <property type="entry name" value="Photosystem II CP43 reaction center protein"/>
    <property type="match status" value="1"/>
</dbReference>
<keyword evidence="6 11" id="KW-1133">Transmembrane helix</keyword>
<dbReference type="EMBL" id="MG601102">
    <property type="protein sequence ID" value="AWW13612.1"/>
    <property type="molecule type" value="Genomic_DNA"/>
</dbReference>
<keyword evidence="11" id="KW-0793">Thylakoid</keyword>
<accession>A0A2Z4HFV8</accession>
<evidence type="ECO:0000256" key="7">
    <source>
        <dbReference type="ARBA" id="ARBA00022991"/>
    </source>
</evidence>
<protein>
    <recommendedName>
        <fullName evidence="11">Photosystem II CP43 reaction center protein</fullName>
    </recommendedName>
    <alternativeName>
        <fullName evidence="11">PSII 43 kDa protein</fullName>
    </alternativeName>
    <alternativeName>
        <fullName evidence="11">Protein CP-43</fullName>
    </alternativeName>
</protein>
<dbReference type="Gene3D" id="1.10.10.670">
    <property type="entry name" value="photosystem ii from thermosynechococcus elongatus"/>
    <property type="match status" value="1"/>
</dbReference>
<comment type="similarity">
    <text evidence="11">Belongs to the PsbB/PsbC family. PsbC subfamily.</text>
</comment>
<evidence type="ECO:0000256" key="5">
    <source>
        <dbReference type="ARBA" id="ARBA00022723"/>
    </source>
</evidence>
<dbReference type="InterPro" id="IPR036001">
    <property type="entry name" value="PS_II_antenna-like_sf"/>
</dbReference>
<evidence type="ECO:0000256" key="8">
    <source>
        <dbReference type="ARBA" id="ARBA00023136"/>
    </source>
</evidence>
<evidence type="ECO:0000313" key="13">
    <source>
        <dbReference type="EMBL" id="AWW13612.1"/>
    </source>
</evidence>
<dbReference type="NCBIfam" id="TIGR01153">
    <property type="entry name" value="psbC"/>
    <property type="match status" value="1"/>
</dbReference>
<comment type="subcellular location">
    <subcellularLocation>
        <location evidence="11">Cellular thylakoid membrane</location>
        <topology evidence="11">Multi-pass membrane protein</topology>
    </subcellularLocation>
    <subcellularLocation>
        <location evidence="1">Membrane</location>
        <topology evidence="1">Multi-pass membrane protein</topology>
    </subcellularLocation>
</comment>
<feature type="transmembrane region" description="Helical" evidence="12">
    <location>
        <begin position="157"/>
        <end position="181"/>
    </location>
</feature>
<name>A0A2Z4HFV8_9EUKA</name>
<evidence type="ECO:0000256" key="4">
    <source>
        <dbReference type="ARBA" id="ARBA00022692"/>
    </source>
</evidence>
<keyword evidence="11" id="KW-0597">Phosphoprotein</keyword>
<feature type="binding site" evidence="11">
    <location>
        <position position="367"/>
    </location>
    <ligand>
        <name>[CaMn4O5] cluster</name>
        <dbReference type="ChEBI" id="CHEBI:189552"/>
    </ligand>
</feature>
<dbReference type="HAMAP" id="MF_01496">
    <property type="entry name" value="PSII_PsbC_CP43"/>
    <property type="match status" value="1"/>
</dbReference>
<dbReference type="GO" id="GO:0009523">
    <property type="term" value="C:photosystem II"/>
    <property type="evidence" value="ECO:0007669"/>
    <property type="project" value="UniProtKB-KW"/>
</dbReference>
<feature type="transmembrane region" description="Helical" evidence="12">
    <location>
        <begin position="50"/>
        <end position="70"/>
    </location>
</feature>
<evidence type="ECO:0000256" key="6">
    <source>
        <dbReference type="ARBA" id="ARBA00022989"/>
    </source>
</evidence>
<dbReference type="RefSeq" id="YP_009504441.1">
    <property type="nucleotide sequence ID" value="NC_038215.1"/>
</dbReference>
<evidence type="ECO:0000256" key="1">
    <source>
        <dbReference type="ARBA" id="ARBA00004141"/>
    </source>
</evidence>
<sequence>MKTLYSLRRFYHVETLFNSSVAVSGRDQESTGFAWWAGNARLINLSGKLLGAHVAHAGLIVFWTGAMTLFEVAHFIPEKPMYEQGLILLPHLATLGWGVGPGGEVINIAPYFAVGVIHLVSSAVLGFGGLYHAILGPEVLEESFPFFGYDWKDKNKMTTIIGIHLILLGTGALLLVLKAMFFGGVYDTWAPGGGDVRVISNPTLNPTVIFGYLTKSPWGGDGWIVSVDNMEDIIGGHIWIAFICITGGVWHILTKPFSWARRALVWSGEAYLSYSLAALAVMGFVANCFVWFNNTAYPSEFFGPTGPEASQAQAFTFLVRDQRLGAQVGSAQGPTGLGKYLMRAPTGEIIFGGETMRFWDTRAPWLEPLRGANGLDLSKIKYDIQPWQERRAAEYMTHAPLGSLNSVGGVATEINSVNYVSPRSWLSTSHFVLAFFLFVGHLWHAGRARAASGGFEKGLDRENEPVLSMKLLD</sequence>
<gene>
    <name evidence="11 13" type="primary">psbC</name>
</gene>
<dbReference type="InterPro" id="IPR000932">
    <property type="entry name" value="PS_antenna-like"/>
</dbReference>
<feature type="chain" id="PRO_5023360559" description="Photosystem II CP43 reaction center protein" evidence="11">
    <location>
        <begin position="15"/>
        <end position="473"/>
    </location>
</feature>
<dbReference type="AlphaFoldDB" id="A0A2Z4HFV8"/>
<keyword evidence="8 11" id="KW-0472">Membrane</keyword>
<feature type="modified residue" description="N-acetylthreonine" evidence="11">
    <location>
        <position position="15"/>
    </location>
</feature>
<proteinExistence type="inferred from homology"/>
<dbReference type="GeneID" id="37543626"/>
<dbReference type="Pfam" id="PF00421">
    <property type="entry name" value="PSII"/>
    <property type="match status" value="1"/>
</dbReference>
<evidence type="ECO:0000256" key="9">
    <source>
        <dbReference type="ARBA" id="ARBA00023211"/>
    </source>
</evidence>
<organism evidence="13">
    <name type="scientific">Cyanophora sudae</name>
    <dbReference type="NCBI Taxonomy" id="1522369"/>
    <lineage>
        <taxon>Eukaryota</taxon>
        <taxon>Glaucocystophyceae</taxon>
        <taxon>Cyanophorales</taxon>
        <taxon>Cyanophoraceae</taxon>
        <taxon>Cyanophora</taxon>
    </lineage>
</organism>
<feature type="transmembrane region" description="Helical" evidence="12">
    <location>
        <begin position="111"/>
        <end position="136"/>
    </location>
</feature>
<evidence type="ECO:0000256" key="12">
    <source>
        <dbReference type="SAM" id="Phobius"/>
    </source>
</evidence>